<evidence type="ECO:0000313" key="12">
    <source>
        <dbReference type="Proteomes" id="UP000799324"/>
    </source>
</evidence>
<keyword evidence="4" id="KW-0479">Metal-binding</keyword>
<feature type="domain" description="RING-type" evidence="10">
    <location>
        <begin position="75"/>
        <end position="326"/>
    </location>
</feature>
<keyword evidence="5" id="KW-0677">Repeat</keyword>
<evidence type="ECO:0000256" key="2">
    <source>
        <dbReference type="ARBA" id="ARBA00012251"/>
    </source>
</evidence>
<dbReference type="PROSITE" id="PS51873">
    <property type="entry name" value="TRIAD"/>
    <property type="match status" value="1"/>
</dbReference>
<evidence type="ECO:0000256" key="1">
    <source>
        <dbReference type="ARBA" id="ARBA00001798"/>
    </source>
</evidence>
<evidence type="ECO:0000256" key="9">
    <source>
        <dbReference type="SAM" id="MobiDB-lite"/>
    </source>
</evidence>
<comment type="catalytic activity">
    <reaction evidence="1">
        <text>[E2 ubiquitin-conjugating enzyme]-S-ubiquitinyl-L-cysteine + [acceptor protein]-L-lysine = [E2 ubiquitin-conjugating enzyme]-L-cysteine + [acceptor protein]-N(6)-ubiquitinyl-L-lysine.</text>
        <dbReference type="EC" id="2.3.2.31"/>
    </reaction>
</comment>
<gene>
    <name evidence="11" type="ORF">K491DRAFT_697092</name>
</gene>
<dbReference type="EMBL" id="MU004448">
    <property type="protein sequence ID" value="KAF2650633.1"/>
    <property type="molecule type" value="Genomic_DNA"/>
</dbReference>
<evidence type="ECO:0000256" key="7">
    <source>
        <dbReference type="ARBA" id="ARBA00022786"/>
    </source>
</evidence>
<dbReference type="AlphaFoldDB" id="A0A6A6SVL3"/>
<evidence type="ECO:0000256" key="3">
    <source>
        <dbReference type="ARBA" id="ARBA00022679"/>
    </source>
</evidence>
<feature type="compositionally biased region" description="Polar residues" evidence="9">
    <location>
        <begin position="58"/>
        <end position="67"/>
    </location>
</feature>
<dbReference type="SUPFAM" id="SSF57850">
    <property type="entry name" value="RING/U-box"/>
    <property type="match status" value="2"/>
</dbReference>
<dbReference type="OrthoDB" id="1431934at2759"/>
<dbReference type="GO" id="GO:0016567">
    <property type="term" value="P:protein ubiquitination"/>
    <property type="evidence" value="ECO:0007669"/>
    <property type="project" value="InterPro"/>
</dbReference>
<keyword evidence="7" id="KW-0833">Ubl conjugation pathway</keyword>
<accession>A0A6A6SVL3</accession>
<dbReference type="Gene3D" id="1.20.120.1750">
    <property type="match status" value="1"/>
</dbReference>
<evidence type="ECO:0000256" key="8">
    <source>
        <dbReference type="ARBA" id="ARBA00022833"/>
    </source>
</evidence>
<dbReference type="Proteomes" id="UP000799324">
    <property type="component" value="Unassembled WGS sequence"/>
</dbReference>
<dbReference type="GO" id="GO:0008270">
    <property type="term" value="F:zinc ion binding"/>
    <property type="evidence" value="ECO:0007669"/>
    <property type="project" value="UniProtKB-KW"/>
</dbReference>
<evidence type="ECO:0000313" key="11">
    <source>
        <dbReference type="EMBL" id="KAF2650633.1"/>
    </source>
</evidence>
<evidence type="ECO:0000256" key="4">
    <source>
        <dbReference type="ARBA" id="ARBA00022723"/>
    </source>
</evidence>
<dbReference type="EC" id="2.3.2.31" evidence="2"/>
<dbReference type="Pfam" id="PF01485">
    <property type="entry name" value="IBR"/>
    <property type="match status" value="1"/>
</dbReference>
<feature type="region of interest" description="Disordered" evidence="9">
    <location>
        <begin position="1"/>
        <end position="70"/>
    </location>
</feature>
<evidence type="ECO:0000256" key="5">
    <source>
        <dbReference type="ARBA" id="ARBA00022737"/>
    </source>
</evidence>
<dbReference type="GO" id="GO:0061630">
    <property type="term" value="F:ubiquitin protein ligase activity"/>
    <property type="evidence" value="ECO:0007669"/>
    <property type="project" value="UniProtKB-EC"/>
</dbReference>
<sequence length="361" mass="39789">MAVTRSNGTRRGDHGRVLRPASLRAALQPGTGQAAAASQPPKPKRRRRRAGADPWTARSKNTSTSITRQRRPLPTHYTCRICAEERTADNFIRWIPFRSRKPYQEIPAPCIDHLARNPGLKNLPVCKSCIGNSMRAKMETVGARNLEDGCLEPGCTSYWNLDLILKYLPKDAVEQFNLGMFSVWKQGAQLFTCTAPVPNGEGGGEGTCGAEGLAELTTPGYPQVSCSACATRMCATCKIPWHTGYTCAEYAARHVNATMTSPEKRTLDFMQTRDAKRCPNCFLVIEKDGGCNSMFCEGCKTFFDWAHAASAVPGSYSATGPHELMGHLVNLPCEEDALQEQPARERRTNRRRTIQFVTASA</sequence>
<keyword evidence="12" id="KW-1185">Reference proteome</keyword>
<evidence type="ECO:0000256" key="6">
    <source>
        <dbReference type="ARBA" id="ARBA00022771"/>
    </source>
</evidence>
<organism evidence="11 12">
    <name type="scientific">Lophiostoma macrostomum CBS 122681</name>
    <dbReference type="NCBI Taxonomy" id="1314788"/>
    <lineage>
        <taxon>Eukaryota</taxon>
        <taxon>Fungi</taxon>
        <taxon>Dikarya</taxon>
        <taxon>Ascomycota</taxon>
        <taxon>Pezizomycotina</taxon>
        <taxon>Dothideomycetes</taxon>
        <taxon>Pleosporomycetidae</taxon>
        <taxon>Pleosporales</taxon>
        <taxon>Lophiostomataceae</taxon>
        <taxon>Lophiostoma</taxon>
    </lineage>
</organism>
<dbReference type="InterPro" id="IPR002867">
    <property type="entry name" value="IBR_dom"/>
</dbReference>
<dbReference type="InterPro" id="IPR044066">
    <property type="entry name" value="TRIAD_supradom"/>
</dbReference>
<keyword evidence="3" id="KW-0808">Transferase</keyword>
<name>A0A6A6SVL3_9PLEO</name>
<dbReference type="PANTHER" id="PTHR11685">
    <property type="entry name" value="RBR FAMILY RING FINGER AND IBR DOMAIN-CONTAINING"/>
    <property type="match status" value="1"/>
</dbReference>
<proteinExistence type="predicted"/>
<protein>
    <recommendedName>
        <fullName evidence="2">RBR-type E3 ubiquitin transferase</fullName>
        <ecNumber evidence="2">2.3.2.31</ecNumber>
    </recommendedName>
</protein>
<evidence type="ECO:0000259" key="10">
    <source>
        <dbReference type="PROSITE" id="PS51873"/>
    </source>
</evidence>
<keyword evidence="8" id="KW-0862">Zinc</keyword>
<keyword evidence="6" id="KW-0863">Zinc-finger</keyword>
<dbReference type="InterPro" id="IPR031127">
    <property type="entry name" value="E3_UB_ligase_RBR"/>
</dbReference>
<reference evidence="11" key="1">
    <citation type="journal article" date="2020" name="Stud. Mycol.">
        <title>101 Dothideomycetes genomes: a test case for predicting lifestyles and emergence of pathogens.</title>
        <authorList>
            <person name="Haridas S."/>
            <person name="Albert R."/>
            <person name="Binder M."/>
            <person name="Bloem J."/>
            <person name="Labutti K."/>
            <person name="Salamov A."/>
            <person name="Andreopoulos B."/>
            <person name="Baker S."/>
            <person name="Barry K."/>
            <person name="Bills G."/>
            <person name="Bluhm B."/>
            <person name="Cannon C."/>
            <person name="Castanera R."/>
            <person name="Culley D."/>
            <person name="Daum C."/>
            <person name="Ezra D."/>
            <person name="Gonzalez J."/>
            <person name="Henrissat B."/>
            <person name="Kuo A."/>
            <person name="Liang C."/>
            <person name="Lipzen A."/>
            <person name="Lutzoni F."/>
            <person name="Magnuson J."/>
            <person name="Mondo S."/>
            <person name="Nolan M."/>
            <person name="Ohm R."/>
            <person name="Pangilinan J."/>
            <person name="Park H.-J."/>
            <person name="Ramirez L."/>
            <person name="Alfaro M."/>
            <person name="Sun H."/>
            <person name="Tritt A."/>
            <person name="Yoshinaga Y."/>
            <person name="Zwiers L.-H."/>
            <person name="Turgeon B."/>
            <person name="Goodwin S."/>
            <person name="Spatafora J."/>
            <person name="Crous P."/>
            <person name="Grigoriev I."/>
        </authorList>
    </citation>
    <scope>NUCLEOTIDE SEQUENCE</scope>
    <source>
        <strain evidence="11">CBS 122681</strain>
    </source>
</reference>